<dbReference type="CDD" id="cd07177">
    <property type="entry name" value="terB_like"/>
    <property type="match status" value="1"/>
</dbReference>
<reference evidence="6" key="1">
    <citation type="submission" date="2019-10" db="EMBL/GenBank/DDBJ databases">
        <title>Lacipirellula parvula gen. nov., sp. nov., representing a lineage of planctomycetes widespread in freshwater anoxic habitats, and description of the family Lacipirellulaceae.</title>
        <authorList>
            <person name="Dedysh S.N."/>
            <person name="Kulichevskaya I.S."/>
            <person name="Beletsky A.V."/>
            <person name="Rakitin A.L."/>
            <person name="Mardanov A.V."/>
            <person name="Ivanova A.A."/>
            <person name="Saltykova V.X."/>
            <person name="Rijpstra W.I.C."/>
            <person name="Sinninghe Damste J.S."/>
            <person name="Ravin N.V."/>
        </authorList>
    </citation>
    <scope>NUCLEOTIDE SEQUENCE [LARGE SCALE GENOMIC DNA]</scope>
    <source>
        <strain evidence="6">PX69</strain>
    </source>
</reference>
<evidence type="ECO:0000256" key="1">
    <source>
        <dbReference type="SAM" id="MobiDB-lite"/>
    </source>
</evidence>
<dbReference type="KEGG" id="lpav:PLANPX_6191"/>
<accession>A0A5K7XRJ2</accession>
<dbReference type="InterPro" id="IPR007791">
    <property type="entry name" value="DjlA_N"/>
</dbReference>
<dbReference type="InterPro" id="IPR025330">
    <property type="entry name" value="DUF4236"/>
</dbReference>
<gene>
    <name evidence="5" type="ORF">PLANPX_6191</name>
</gene>
<feature type="domain" description="Co-chaperone DjlA N-terminal" evidence="3">
    <location>
        <begin position="412"/>
        <end position="515"/>
    </location>
</feature>
<keyword evidence="6" id="KW-1185">Reference proteome</keyword>
<dbReference type="EMBL" id="AP021861">
    <property type="protein sequence ID" value="BBO36579.1"/>
    <property type="molecule type" value="Genomic_DNA"/>
</dbReference>
<keyword evidence="2" id="KW-1133">Transmembrane helix</keyword>
<dbReference type="RefSeq" id="WP_152101730.1">
    <property type="nucleotide sequence ID" value="NZ_AP021861.1"/>
</dbReference>
<dbReference type="Pfam" id="PF14020">
    <property type="entry name" value="DUF4236"/>
    <property type="match status" value="1"/>
</dbReference>
<keyword evidence="2" id="KW-0812">Transmembrane</keyword>
<dbReference type="InterPro" id="IPR029024">
    <property type="entry name" value="TerB-like"/>
</dbReference>
<evidence type="ECO:0000259" key="3">
    <source>
        <dbReference type="Pfam" id="PF05099"/>
    </source>
</evidence>
<evidence type="ECO:0000256" key="2">
    <source>
        <dbReference type="SAM" id="Phobius"/>
    </source>
</evidence>
<name>A0A5K7XRJ2_9BACT</name>
<keyword evidence="2" id="KW-0472">Membrane</keyword>
<feature type="transmembrane region" description="Helical" evidence="2">
    <location>
        <begin position="142"/>
        <end position="161"/>
    </location>
</feature>
<dbReference type="Pfam" id="PF05099">
    <property type="entry name" value="TerB"/>
    <property type="match status" value="1"/>
</dbReference>
<proteinExistence type="predicted"/>
<feature type="transmembrane region" description="Helical" evidence="2">
    <location>
        <begin position="119"/>
        <end position="136"/>
    </location>
</feature>
<dbReference type="SUPFAM" id="SSF158682">
    <property type="entry name" value="TerB-like"/>
    <property type="match status" value="1"/>
</dbReference>
<sequence>MGFYIRQSVKVGPLRFNLSKSGIGVSAGIKGFRVGTGPRGNYVHIGAGGLYYRQTLPSAAPRRARESSADPDDAGRFAPPAHTHGPMEEVTSGCVSKMVDSNAAVLLAELDRKQKQWRAFPIAVTASIGLVGGLYFQGAPPWIVMALAAVVAIASGFAYYWDLLKKSVVVMYDLDEERLKVFEQLHDRLEGLSRSGALWHVFAQGDVYDRKYHAGASSLVQRRRISLTDQAPPFVRTNVPSYRFPAGSQELYFLPDTILVYGSAGVGAVSYENVILECSSTRFIESETVPHDAKVIDRTWQYVNKKGGPDRRFKANRELPICEYDELKFRSSSGLNELLQVSRCGLSAGVKLAVESMAATLKRARSAPKPPPPPIAAASVASSVRSADLPAVSETHELPGAANDIRESLFRILCCAMAVDGRASSIEKERIADLMRKAGAPWDADALTAKLAEFVDEVAQHGFKKVLAESLAALKSFRSAAQQQTLIRCIEYIVSSDGAINDAERAFIARVRSTLPQANASVPSRN</sequence>
<protein>
    <recommendedName>
        <fullName evidence="7">DUF4236 domain-containing protein</fullName>
    </recommendedName>
</protein>
<dbReference type="Gene3D" id="1.10.3680.10">
    <property type="entry name" value="TerB-like"/>
    <property type="match status" value="1"/>
</dbReference>
<evidence type="ECO:0000259" key="4">
    <source>
        <dbReference type="Pfam" id="PF14020"/>
    </source>
</evidence>
<evidence type="ECO:0000313" key="5">
    <source>
        <dbReference type="EMBL" id="BBO36579.1"/>
    </source>
</evidence>
<feature type="region of interest" description="Disordered" evidence="1">
    <location>
        <begin position="61"/>
        <end position="86"/>
    </location>
</feature>
<evidence type="ECO:0000313" key="6">
    <source>
        <dbReference type="Proteomes" id="UP000326837"/>
    </source>
</evidence>
<feature type="domain" description="DUF4236" evidence="4">
    <location>
        <begin position="3"/>
        <end position="53"/>
    </location>
</feature>
<dbReference type="Proteomes" id="UP000326837">
    <property type="component" value="Chromosome"/>
</dbReference>
<organism evidence="5 6">
    <name type="scientific">Lacipirellula parvula</name>
    <dbReference type="NCBI Taxonomy" id="2650471"/>
    <lineage>
        <taxon>Bacteria</taxon>
        <taxon>Pseudomonadati</taxon>
        <taxon>Planctomycetota</taxon>
        <taxon>Planctomycetia</taxon>
        <taxon>Pirellulales</taxon>
        <taxon>Lacipirellulaceae</taxon>
        <taxon>Lacipirellula</taxon>
    </lineage>
</organism>
<evidence type="ECO:0008006" key="7">
    <source>
        <dbReference type="Google" id="ProtNLM"/>
    </source>
</evidence>
<dbReference type="AlphaFoldDB" id="A0A5K7XRJ2"/>